<dbReference type="PROSITE" id="PS50297">
    <property type="entry name" value="ANK_REP_REGION"/>
    <property type="match status" value="2"/>
</dbReference>
<dbReference type="Pfam" id="PF12796">
    <property type="entry name" value="Ank_2"/>
    <property type="match status" value="1"/>
</dbReference>
<reference evidence="5 6" key="1">
    <citation type="submission" date="2019-04" db="EMBL/GenBank/DDBJ databases">
        <title>Friends and foes A comparative genomics studyof 23 Aspergillus species from section Flavi.</title>
        <authorList>
            <consortium name="DOE Joint Genome Institute"/>
            <person name="Kjaerbolling I."/>
            <person name="Vesth T."/>
            <person name="Frisvad J.C."/>
            <person name="Nybo J.L."/>
            <person name="Theobald S."/>
            <person name="Kildgaard S."/>
            <person name="Isbrandt T."/>
            <person name="Kuo A."/>
            <person name="Sato A."/>
            <person name="Lyhne E.K."/>
            <person name="Kogle M.E."/>
            <person name="Wiebenga A."/>
            <person name="Kun R.S."/>
            <person name="Lubbers R.J."/>
            <person name="Makela M.R."/>
            <person name="Barry K."/>
            <person name="Chovatia M."/>
            <person name="Clum A."/>
            <person name="Daum C."/>
            <person name="Haridas S."/>
            <person name="He G."/>
            <person name="LaButti K."/>
            <person name="Lipzen A."/>
            <person name="Mondo S."/>
            <person name="Riley R."/>
            <person name="Salamov A."/>
            <person name="Simmons B.A."/>
            <person name="Magnuson J.K."/>
            <person name="Henrissat B."/>
            <person name="Mortensen U.H."/>
            <person name="Larsen T.O."/>
            <person name="Devries R.P."/>
            <person name="Grigoriev I.V."/>
            <person name="Machida M."/>
            <person name="Baker S.E."/>
            <person name="Andersen M.R."/>
        </authorList>
    </citation>
    <scope>NUCLEOTIDE SEQUENCE [LARGE SCALE GENOMIC DNA]</scope>
    <source>
        <strain evidence="5 6">CBS 763.97</strain>
    </source>
</reference>
<evidence type="ECO:0000313" key="5">
    <source>
        <dbReference type="EMBL" id="KAE8361129.1"/>
    </source>
</evidence>
<dbReference type="OrthoDB" id="366390at2759"/>
<accession>A0A5N6ZW12</accession>
<keyword evidence="1" id="KW-0677">Repeat</keyword>
<gene>
    <name evidence="5" type="ORF">BDV27DRAFT_161030</name>
</gene>
<evidence type="ECO:0000256" key="4">
    <source>
        <dbReference type="SAM" id="MobiDB-lite"/>
    </source>
</evidence>
<protein>
    <submittedName>
        <fullName evidence="5">Ankyrin repeat protein</fullName>
    </submittedName>
</protein>
<name>A0A5N6ZW12_9EURO</name>
<dbReference type="SMART" id="SM00248">
    <property type="entry name" value="ANK"/>
    <property type="match status" value="4"/>
</dbReference>
<dbReference type="AlphaFoldDB" id="A0A5N6ZW12"/>
<feature type="repeat" description="ANK" evidence="3">
    <location>
        <begin position="47"/>
        <end position="79"/>
    </location>
</feature>
<organism evidence="5 6">
    <name type="scientific">Aspergillus caelatus</name>
    <dbReference type="NCBI Taxonomy" id="61420"/>
    <lineage>
        <taxon>Eukaryota</taxon>
        <taxon>Fungi</taxon>
        <taxon>Dikarya</taxon>
        <taxon>Ascomycota</taxon>
        <taxon>Pezizomycotina</taxon>
        <taxon>Eurotiomycetes</taxon>
        <taxon>Eurotiomycetidae</taxon>
        <taxon>Eurotiales</taxon>
        <taxon>Aspergillaceae</taxon>
        <taxon>Aspergillus</taxon>
        <taxon>Aspergillus subgen. Circumdati</taxon>
    </lineage>
</organism>
<dbReference type="Proteomes" id="UP000326268">
    <property type="component" value="Unassembled WGS sequence"/>
</dbReference>
<dbReference type="Pfam" id="PF13637">
    <property type="entry name" value="Ank_4"/>
    <property type="match status" value="1"/>
</dbReference>
<dbReference type="PANTHER" id="PTHR24171:SF9">
    <property type="entry name" value="ANKYRIN REPEAT DOMAIN-CONTAINING PROTEIN 39"/>
    <property type="match status" value="1"/>
</dbReference>
<proteinExistence type="predicted"/>
<dbReference type="InterPro" id="IPR002110">
    <property type="entry name" value="Ankyrin_rpt"/>
</dbReference>
<sequence length="140" mass="15779">MRDTKDSNPTQDNTDDTPRMWAGRCGRLEAARLLIDRGADPIMRNGWGQAPLSWAAENGHQDVAKPLLDRGAKHDSQDARYHRTALHWASLNGHAHFVELLLKHGANPHLSDYNGQSPLDYARDRQHEHVVDALLAHITR</sequence>
<keyword evidence="6" id="KW-1185">Reference proteome</keyword>
<evidence type="ECO:0000256" key="3">
    <source>
        <dbReference type="PROSITE-ProRule" id="PRU00023"/>
    </source>
</evidence>
<dbReference type="Gene3D" id="1.25.40.20">
    <property type="entry name" value="Ankyrin repeat-containing domain"/>
    <property type="match status" value="1"/>
</dbReference>
<dbReference type="PRINTS" id="PR01415">
    <property type="entry name" value="ANKYRIN"/>
</dbReference>
<dbReference type="EMBL" id="ML737747">
    <property type="protein sequence ID" value="KAE8361129.1"/>
    <property type="molecule type" value="Genomic_DNA"/>
</dbReference>
<keyword evidence="2 3" id="KW-0040">ANK repeat</keyword>
<dbReference type="PANTHER" id="PTHR24171">
    <property type="entry name" value="ANKYRIN REPEAT DOMAIN-CONTAINING PROTEIN 39-RELATED"/>
    <property type="match status" value="1"/>
</dbReference>
<evidence type="ECO:0000256" key="2">
    <source>
        <dbReference type="ARBA" id="ARBA00023043"/>
    </source>
</evidence>
<dbReference type="InterPro" id="IPR036770">
    <property type="entry name" value="Ankyrin_rpt-contain_sf"/>
</dbReference>
<dbReference type="SUPFAM" id="SSF48403">
    <property type="entry name" value="Ankyrin repeat"/>
    <property type="match status" value="1"/>
</dbReference>
<feature type="region of interest" description="Disordered" evidence="4">
    <location>
        <begin position="1"/>
        <end position="21"/>
    </location>
</feature>
<evidence type="ECO:0000313" key="6">
    <source>
        <dbReference type="Proteomes" id="UP000326268"/>
    </source>
</evidence>
<dbReference type="PROSITE" id="PS50088">
    <property type="entry name" value="ANK_REPEAT"/>
    <property type="match status" value="2"/>
</dbReference>
<feature type="repeat" description="ANK" evidence="3">
    <location>
        <begin position="81"/>
        <end position="113"/>
    </location>
</feature>
<evidence type="ECO:0000256" key="1">
    <source>
        <dbReference type="ARBA" id="ARBA00022737"/>
    </source>
</evidence>
<dbReference type="RefSeq" id="XP_031924210.1">
    <property type="nucleotide sequence ID" value="XM_032073145.1"/>
</dbReference>
<dbReference type="GeneID" id="43657591"/>